<feature type="domain" description="Fibronectin type-III" evidence="12">
    <location>
        <begin position="1142"/>
        <end position="1249"/>
    </location>
</feature>
<keyword evidence="3" id="KW-0433">Leucine-rich repeat</keyword>
<dbReference type="Proteomes" id="UP001381693">
    <property type="component" value="Unassembled WGS sequence"/>
</dbReference>
<dbReference type="InterPro" id="IPR036116">
    <property type="entry name" value="FN3_sf"/>
</dbReference>
<dbReference type="SUPFAM" id="SSF49265">
    <property type="entry name" value="Fibronectin type III"/>
    <property type="match status" value="1"/>
</dbReference>
<dbReference type="PANTHER" id="PTHR24366">
    <property type="entry name" value="IG(IMMUNOGLOBULIN) AND LRR(LEUCINE RICH REPEAT) DOMAINS"/>
    <property type="match status" value="1"/>
</dbReference>
<evidence type="ECO:0000256" key="11">
    <source>
        <dbReference type="SAM" id="SignalP"/>
    </source>
</evidence>
<dbReference type="SMART" id="SM00364">
    <property type="entry name" value="LRR_BAC"/>
    <property type="match status" value="11"/>
</dbReference>
<dbReference type="InterPro" id="IPR001611">
    <property type="entry name" value="Leu-rich_rpt"/>
</dbReference>
<dbReference type="EMBL" id="JAXCGZ010019639">
    <property type="protein sequence ID" value="KAK7065919.1"/>
    <property type="molecule type" value="Genomic_DNA"/>
</dbReference>
<name>A0AAN8ZWE0_HALRR</name>
<dbReference type="SUPFAM" id="SSF52047">
    <property type="entry name" value="RNI-like"/>
    <property type="match status" value="3"/>
</dbReference>
<dbReference type="PROSITE" id="PS51450">
    <property type="entry name" value="LRR"/>
    <property type="match status" value="5"/>
</dbReference>
<dbReference type="InterPro" id="IPR026906">
    <property type="entry name" value="LRR_5"/>
</dbReference>
<keyword evidence="2" id="KW-1003">Cell membrane</keyword>
<dbReference type="Pfam" id="PF13855">
    <property type="entry name" value="LRR_8"/>
    <property type="match status" value="6"/>
</dbReference>
<evidence type="ECO:0000256" key="2">
    <source>
        <dbReference type="ARBA" id="ARBA00022475"/>
    </source>
</evidence>
<evidence type="ECO:0000256" key="10">
    <source>
        <dbReference type="SAM" id="Phobius"/>
    </source>
</evidence>
<feature type="region of interest" description="Disordered" evidence="9">
    <location>
        <begin position="1310"/>
        <end position="1345"/>
    </location>
</feature>
<evidence type="ECO:0000259" key="12">
    <source>
        <dbReference type="PROSITE" id="PS50853"/>
    </source>
</evidence>
<keyword evidence="6" id="KW-0677">Repeat</keyword>
<proteinExistence type="predicted"/>
<evidence type="ECO:0000256" key="8">
    <source>
        <dbReference type="ARBA" id="ARBA00023136"/>
    </source>
</evidence>
<dbReference type="SMART" id="SM00369">
    <property type="entry name" value="LRR_TYP"/>
    <property type="match status" value="33"/>
</dbReference>
<feature type="compositionally biased region" description="Acidic residues" evidence="9">
    <location>
        <begin position="1334"/>
        <end position="1345"/>
    </location>
</feature>
<organism evidence="13 14">
    <name type="scientific">Halocaridina rubra</name>
    <name type="common">Hawaiian red shrimp</name>
    <dbReference type="NCBI Taxonomy" id="373956"/>
    <lineage>
        <taxon>Eukaryota</taxon>
        <taxon>Metazoa</taxon>
        <taxon>Ecdysozoa</taxon>
        <taxon>Arthropoda</taxon>
        <taxon>Crustacea</taxon>
        <taxon>Multicrustacea</taxon>
        <taxon>Malacostraca</taxon>
        <taxon>Eumalacostraca</taxon>
        <taxon>Eucarida</taxon>
        <taxon>Decapoda</taxon>
        <taxon>Pleocyemata</taxon>
        <taxon>Caridea</taxon>
        <taxon>Atyoidea</taxon>
        <taxon>Atyidae</taxon>
        <taxon>Halocaridina</taxon>
    </lineage>
</organism>
<dbReference type="SMART" id="SM00060">
    <property type="entry name" value="FN3"/>
    <property type="match status" value="1"/>
</dbReference>
<feature type="signal peptide" evidence="11">
    <location>
        <begin position="1"/>
        <end position="25"/>
    </location>
</feature>
<keyword evidence="14" id="KW-1185">Reference proteome</keyword>
<dbReference type="CDD" id="cd00063">
    <property type="entry name" value="FN3"/>
    <property type="match status" value="1"/>
</dbReference>
<dbReference type="PANTHER" id="PTHR24366:SF70">
    <property type="entry name" value="RETICULON 4 RECEPTOR"/>
    <property type="match status" value="1"/>
</dbReference>
<evidence type="ECO:0000256" key="7">
    <source>
        <dbReference type="ARBA" id="ARBA00022989"/>
    </source>
</evidence>
<gene>
    <name evidence="13" type="ORF">SK128_011661</name>
</gene>
<dbReference type="InterPro" id="IPR003591">
    <property type="entry name" value="Leu-rich_rpt_typical-subtyp"/>
</dbReference>
<keyword evidence="4 10" id="KW-0812">Transmembrane</keyword>
<dbReference type="SMART" id="SM00365">
    <property type="entry name" value="LRR_SD22"/>
    <property type="match status" value="14"/>
</dbReference>
<evidence type="ECO:0000313" key="13">
    <source>
        <dbReference type="EMBL" id="KAK7065919.1"/>
    </source>
</evidence>
<evidence type="ECO:0000256" key="3">
    <source>
        <dbReference type="ARBA" id="ARBA00022614"/>
    </source>
</evidence>
<evidence type="ECO:0000256" key="5">
    <source>
        <dbReference type="ARBA" id="ARBA00022729"/>
    </source>
</evidence>
<evidence type="ECO:0000256" key="1">
    <source>
        <dbReference type="ARBA" id="ARBA00004236"/>
    </source>
</evidence>
<dbReference type="Pfam" id="PF13306">
    <property type="entry name" value="LRR_5"/>
    <property type="match status" value="2"/>
</dbReference>
<protein>
    <recommendedName>
        <fullName evidence="12">Fibronectin type-III domain-containing protein</fullName>
    </recommendedName>
</protein>
<evidence type="ECO:0000313" key="14">
    <source>
        <dbReference type="Proteomes" id="UP001381693"/>
    </source>
</evidence>
<feature type="transmembrane region" description="Helical" evidence="10">
    <location>
        <begin position="1275"/>
        <end position="1298"/>
    </location>
</feature>
<dbReference type="InterPro" id="IPR032675">
    <property type="entry name" value="LRR_dom_sf"/>
</dbReference>
<dbReference type="Pfam" id="PF00041">
    <property type="entry name" value="fn3"/>
    <property type="match status" value="1"/>
</dbReference>
<keyword evidence="5 11" id="KW-0732">Signal</keyword>
<evidence type="ECO:0000256" key="6">
    <source>
        <dbReference type="ARBA" id="ARBA00022737"/>
    </source>
</evidence>
<dbReference type="Gene3D" id="2.60.40.10">
    <property type="entry name" value="Immunoglobulins"/>
    <property type="match status" value="1"/>
</dbReference>
<keyword evidence="7 10" id="KW-1133">Transmembrane helix</keyword>
<comment type="subcellular location">
    <subcellularLocation>
        <location evidence="1">Cell membrane</location>
    </subcellularLocation>
</comment>
<dbReference type="GO" id="GO:0005886">
    <property type="term" value="C:plasma membrane"/>
    <property type="evidence" value="ECO:0007669"/>
    <property type="project" value="UniProtKB-SubCell"/>
</dbReference>
<evidence type="ECO:0000256" key="4">
    <source>
        <dbReference type="ARBA" id="ARBA00022692"/>
    </source>
</evidence>
<dbReference type="InterPro" id="IPR003961">
    <property type="entry name" value="FN3_dom"/>
</dbReference>
<comment type="caution">
    <text evidence="13">The sequence shown here is derived from an EMBL/GenBank/DDBJ whole genome shotgun (WGS) entry which is preliminary data.</text>
</comment>
<reference evidence="13 14" key="1">
    <citation type="submission" date="2023-11" db="EMBL/GenBank/DDBJ databases">
        <title>Halocaridina rubra genome assembly.</title>
        <authorList>
            <person name="Smith C."/>
        </authorList>
    </citation>
    <scope>NUCLEOTIDE SEQUENCE [LARGE SCALE GENOMIC DNA]</scope>
    <source>
        <strain evidence="13">EP-1</strain>
        <tissue evidence="13">Whole</tissue>
    </source>
</reference>
<dbReference type="PROSITE" id="PS50853">
    <property type="entry name" value="FN3"/>
    <property type="match status" value="1"/>
</dbReference>
<dbReference type="SUPFAM" id="SSF52058">
    <property type="entry name" value="L domain-like"/>
    <property type="match status" value="1"/>
</dbReference>
<feature type="chain" id="PRO_5042905815" description="Fibronectin type-III domain-containing protein" evidence="11">
    <location>
        <begin position="26"/>
        <end position="1345"/>
    </location>
</feature>
<dbReference type="FunFam" id="3.80.10.10:FF:001438">
    <property type="entry name" value="Uncharacterized protein"/>
    <property type="match status" value="1"/>
</dbReference>
<keyword evidence="8 10" id="KW-0472">Membrane</keyword>
<dbReference type="InterPro" id="IPR013783">
    <property type="entry name" value="Ig-like_fold"/>
</dbReference>
<dbReference type="FunFam" id="3.80.10.10:FF:001164">
    <property type="entry name" value="GH01279p"/>
    <property type="match status" value="1"/>
</dbReference>
<evidence type="ECO:0000256" key="9">
    <source>
        <dbReference type="SAM" id="MobiDB-lite"/>
    </source>
</evidence>
<accession>A0AAN8ZWE0</accession>
<sequence length="1345" mass="150497">MLWASTVSMMLPWVVWLPLLVYAEAFGSVCPSWDDNPWCPCYSNDEGIYMECPMVSLGTIASVLGLVQDSIKSLNIYDLDMNVTTLPAGIFRQSAGVSSLQISHSNIMSIADSSFYGLESSLETLTIKHCKLSTIPQIALHKLTRLDTLDLQTNNITELPSFAFSKMKIRNLNFKGNMVNLVSDFAFDSLEETLEELNLISNDLKELPINALKNIKSLKKIEVAWNHITDFSTEGTSFSALQYFDLSSNKVRKVRGNSLAGMPGLVSLSLYMNSISMVARDAFKENSKLETVFLGHNGILELDPKTFTHTPKIKVIDLGSNNIQSINSGVFSHLPELQDLILSNNNIREITKDAFAGSTSIRVLNLEHNTIRFIEPETFKVLEAMEILLLSHNNIQEIYPFLFSFNLNLKVLKFDHNGITDVDELTFKNTSQLTELFLQKNKITGIGQGLFSRLMDLRELHIHGNNIRIIPDGVFSNNHKLEDLSLQGNEIFALSDTLNHDSKTLKYLRLSENSISTLHLEAFRGQTQLDILWLDNNNISEIVRGLFHDLSYVRQLHLQKNLIEIIEERAFANMSSLQKLCISDNILSEINGETFYGLSSVRELYLDNNAIKDITPNAFQWMIQLEKLVLSGNALSKIKKDLFVTELPIKELSLDNAQISEIEDGALETLSYLEILNLRGNNLQELHAGFLRLTQLYALDISDNKFLSLDINSLTGLSNLENLDMSLCGIDVLPDKFFDSSMSLKYLNIAGNKIRHLRPATMSGLLDLISLDVSDNELTKDSCKSFIATRNLEKLIISNNPIITLCPSLGQLKGLKELYASNILLIEAEMTTLKKLRYLNTLDISNNMLTDIPTGSFQSSSIRELNLARNLLQQLPTALFTDVMGELQVLNVSNNPLKRVVASSVDKSLTLKNLERLEISQTNLTVITSLEFAHMPGLRSLNLQNGSIFKISPGAFRSLSQLTQLDLGYNMLEILPRERLRGLNTLSNLNLTRNRIKKLDQFPSDAQNLKVLDASGNMLTELDENVFKHTPGLEELLLGDNWITSIHPEAFVPLSSVKVLDLSHNNLEILRPPILAPIERTLEAIELDGNPITCGCETVELWTWLHNHPAQVKHPHAVICDLPETLRSQSFLHLSASAFCPQPLILRLAIQDIQSQSLLVSWQAMNSSAVYGFKVTYQALDEEENSGIKEERHLESIQTSPTLALSSRTYILEELRPSTEYQVCVHGLTKSIGLARAHTLAPIYNIQQAEGARCTRGQTLAVPPSPATGTFGGRVGLILGITLAVALLLGVIITIVWYRVCRGQTLRGQEQMKRPNGAPPDYYSHFQGRRSNVDDDDDDDDEFAC</sequence>
<dbReference type="Gene3D" id="3.80.10.10">
    <property type="entry name" value="Ribonuclease Inhibitor"/>
    <property type="match status" value="7"/>
</dbReference>